<sequence length="106" mass="12197">MQDIMNRVARLNRPRLLVRTAKAAAMDYKRERHLARLLPGKNVARHSEAILLLLELERDFDDRRRANGAGYSLADHLDVMIALVAEVRLFRSSQQERVALIPERPA</sequence>
<protein>
    <submittedName>
        <fullName evidence="1">Uncharacterized protein</fullName>
    </submittedName>
</protein>
<dbReference type="Proteomes" id="UP000051184">
    <property type="component" value="Unassembled WGS sequence"/>
</dbReference>
<dbReference type="InterPro" id="IPR045516">
    <property type="entry name" value="DUF6477"/>
</dbReference>
<accession>A0A0P1IP55</accession>
<proteinExistence type="predicted"/>
<dbReference type="STRING" id="1715691.TA5113_02776"/>
<organism evidence="1 2">
    <name type="scientific">Cognatishimia activa</name>
    <dbReference type="NCBI Taxonomy" id="1715691"/>
    <lineage>
        <taxon>Bacteria</taxon>
        <taxon>Pseudomonadati</taxon>
        <taxon>Pseudomonadota</taxon>
        <taxon>Alphaproteobacteria</taxon>
        <taxon>Rhodobacterales</taxon>
        <taxon>Paracoccaceae</taxon>
        <taxon>Cognatishimia</taxon>
    </lineage>
</organism>
<dbReference type="AlphaFoldDB" id="A0A0P1IP55"/>
<evidence type="ECO:0000313" key="2">
    <source>
        <dbReference type="Proteomes" id="UP000051184"/>
    </source>
</evidence>
<reference evidence="2" key="1">
    <citation type="submission" date="2015-09" db="EMBL/GenBank/DDBJ databases">
        <authorList>
            <person name="Rodrigo-Torres Lidia"/>
            <person name="Arahal R.David."/>
        </authorList>
    </citation>
    <scope>NUCLEOTIDE SEQUENCE [LARGE SCALE GENOMIC DNA]</scope>
    <source>
        <strain evidence="2">CECT 5114</strain>
    </source>
</reference>
<dbReference type="EMBL" id="CYUE01000012">
    <property type="protein sequence ID" value="CUK25357.1"/>
    <property type="molecule type" value="Genomic_DNA"/>
</dbReference>
<dbReference type="Pfam" id="PF20083">
    <property type="entry name" value="DUF6477"/>
    <property type="match status" value="1"/>
</dbReference>
<evidence type="ECO:0000313" key="1">
    <source>
        <dbReference type="EMBL" id="CUK25357.1"/>
    </source>
</evidence>
<dbReference type="RefSeq" id="WP_181949472.1">
    <property type="nucleotide sequence ID" value="NZ_CYTO01000024.1"/>
</dbReference>
<name>A0A0P1IP55_9RHOB</name>
<gene>
    <name evidence="1" type="ORF">TA5114_01155</name>
</gene>
<keyword evidence="2" id="KW-1185">Reference proteome</keyword>